<dbReference type="EMBL" id="CM020620">
    <property type="protein sequence ID" value="KAK1869321.1"/>
    <property type="molecule type" value="Genomic_DNA"/>
</dbReference>
<comment type="caution">
    <text evidence="1">The sequence shown here is derived from an EMBL/GenBank/DDBJ whole genome shotgun (WGS) entry which is preliminary data.</text>
</comment>
<protein>
    <submittedName>
        <fullName evidence="1">Uncharacterized protein</fullName>
    </submittedName>
</protein>
<proteinExistence type="predicted"/>
<name>A0ACC3CH40_PYRYE</name>
<keyword evidence="2" id="KW-1185">Reference proteome</keyword>
<dbReference type="Proteomes" id="UP000798662">
    <property type="component" value="Chromosome 3"/>
</dbReference>
<reference evidence="1" key="1">
    <citation type="submission" date="2019-11" db="EMBL/GenBank/DDBJ databases">
        <title>Nori genome reveals adaptations in red seaweeds to the harsh intertidal environment.</title>
        <authorList>
            <person name="Wang D."/>
            <person name="Mao Y."/>
        </authorList>
    </citation>
    <scope>NUCLEOTIDE SEQUENCE</scope>
    <source>
        <tissue evidence="1">Gametophyte</tissue>
    </source>
</reference>
<evidence type="ECO:0000313" key="1">
    <source>
        <dbReference type="EMBL" id="KAK1869321.1"/>
    </source>
</evidence>
<gene>
    <name evidence="1" type="ORF">I4F81_011799</name>
</gene>
<evidence type="ECO:0000313" key="2">
    <source>
        <dbReference type="Proteomes" id="UP000798662"/>
    </source>
</evidence>
<sequence length="158" mass="16779">MTWMTSDVINAALVELRVATRGSKSYLLLSSETAAMLRIGRRAVTLVEAQKAADEVACEAGDYDMVGLVINLLKQHWVSAFADINNRCITVFDSLASIQAEEKAVAVGRVMMLCDAVVARRQQSLSSPGQQGNSPGALSSATLRGSWTPAAVPLNALA</sequence>
<accession>A0ACC3CH40</accession>
<organism evidence="1 2">
    <name type="scientific">Pyropia yezoensis</name>
    <name type="common">Susabi-nori</name>
    <name type="synonym">Porphyra yezoensis</name>
    <dbReference type="NCBI Taxonomy" id="2788"/>
    <lineage>
        <taxon>Eukaryota</taxon>
        <taxon>Rhodophyta</taxon>
        <taxon>Bangiophyceae</taxon>
        <taxon>Bangiales</taxon>
        <taxon>Bangiaceae</taxon>
        <taxon>Pyropia</taxon>
    </lineage>
</organism>